<dbReference type="AlphaFoldDB" id="A0A510V420"/>
<dbReference type="EMBL" id="BJUB01000006">
    <property type="protein sequence ID" value="GEK21633.1"/>
    <property type="molecule type" value="Genomic_DNA"/>
</dbReference>
<dbReference type="SUPFAM" id="SSF53795">
    <property type="entry name" value="PEP carboxykinase-like"/>
    <property type="match status" value="1"/>
</dbReference>
<name>A0A510V420_9CELL</name>
<evidence type="ECO:0008006" key="3">
    <source>
        <dbReference type="Google" id="ProtNLM"/>
    </source>
</evidence>
<dbReference type="Proteomes" id="UP000321118">
    <property type="component" value="Unassembled WGS sequence"/>
</dbReference>
<protein>
    <recommendedName>
        <fullName evidence="3">HPr kinase</fullName>
    </recommendedName>
</protein>
<keyword evidence="2" id="KW-1185">Reference proteome</keyword>
<evidence type="ECO:0000313" key="1">
    <source>
        <dbReference type="EMBL" id="GEK21633.1"/>
    </source>
</evidence>
<gene>
    <name evidence="1" type="ORF">CXY01_21530</name>
</gene>
<evidence type="ECO:0000313" key="2">
    <source>
        <dbReference type="Proteomes" id="UP000321118"/>
    </source>
</evidence>
<accession>A0A510V420</accession>
<dbReference type="RefSeq" id="WP_146927427.1">
    <property type="nucleotide sequence ID" value="NZ_BJUB01000006.1"/>
</dbReference>
<proteinExistence type="predicted"/>
<sequence>MTSYNFYGFLTVELVTDHRGWKRYFDNEYVRIARAGSSAPRATIRTEIVDRLPQQRPDDIVHETRFKGLFLYRTLVRGIDTDDVTIYFARHWIDRVYMNAIGVYLQAQVLEPVMYYKLLQQGVLLMHAAGVTKDGEATLLPAYGGTGKTTLSIALLDKGFRFLGDDLLLVDTADLTVHPYPRPLHIFTYNVRSLTGARIPLRYRVAVYAKNVLRFVLERVMRTEFLISTRIHADEIFEDGVFGETAPVGGIAFLRKEGPAFATVDVTDDNARSLAASIAESADLNDSLRDLVDHDARFVAAFTELELDVIETLLRGTGRLTHVNSRALTDTDRSLFAERTRGAA</sequence>
<comment type="caution">
    <text evidence="1">The sequence shown here is derived from an EMBL/GenBank/DDBJ whole genome shotgun (WGS) entry which is preliminary data.</text>
</comment>
<dbReference type="InterPro" id="IPR027417">
    <property type="entry name" value="P-loop_NTPase"/>
</dbReference>
<reference evidence="1 2" key="1">
    <citation type="submission" date="2019-07" db="EMBL/GenBank/DDBJ databases">
        <title>Whole genome shotgun sequence of Cellulomonas xylanilytica NBRC 101102.</title>
        <authorList>
            <person name="Hosoyama A."/>
            <person name="Uohara A."/>
            <person name="Ohji S."/>
            <person name="Ichikawa N."/>
        </authorList>
    </citation>
    <scope>NUCLEOTIDE SEQUENCE [LARGE SCALE GENOMIC DNA]</scope>
    <source>
        <strain evidence="1 2">NBRC 101102</strain>
    </source>
</reference>
<dbReference type="Gene3D" id="3.40.50.300">
    <property type="entry name" value="P-loop containing nucleotide triphosphate hydrolases"/>
    <property type="match status" value="1"/>
</dbReference>
<organism evidence="1 2">
    <name type="scientific">Cellulomonas xylanilytica</name>
    <dbReference type="NCBI Taxonomy" id="233583"/>
    <lineage>
        <taxon>Bacteria</taxon>
        <taxon>Bacillati</taxon>
        <taxon>Actinomycetota</taxon>
        <taxon>Actinomycetes</taxon>
        <taxon>Micrococcales</taxon>
        <taxon>Cellulomonadaceae</taxon>
        <taxon>Cellulomonas</taxon>
    </lineage>
</organism>
<dbReference type="OrthoDB" id="4793383at2"/>